<accession>A0A4S1CKK2</accession>
<evidence type="ECO:0000313" key="2">
    <source>
        <dbReference type="EMBL" id="TGU74268.1"/>
    </source>
</evidence>
<dbReference type="GO" id="GO:0003700">
    <property type="term" value="F:DNA-binding transcription factor activity"/>
    <property type="evidence" value="ECO:0007669"/>
    <property type="project" value="InterPro"/>
</dbReference>
<dbReference type="SMART" id="SM00347">
    <property type="entry name" value="HTH_MARR"/>
    <property type="match status" value="1"/>
</dbReference>
<dbReference type="InterPro" id="IPR036390">
    <property type="entry name" value="WH_DNA-bd_sf"/>
</dbReference>
<sequence length="141" mass="15849">METKSIAALISDTRAGINRHLLQELKRLGIEGLAPSHGAILHHLFNNEQVTMKDLAKAVRRDKSTVTALVGKLVANGYVEKASSTQDQRTVFVRLSPKGQGLKPVFQEVSRNLIERIWRGFDETEQQELVRLLRKVRGNLP</sequence>
<dbReference type="Proteomes" id="UP000306416">
    <property type="component" value="Unassembled WGS sequence"/>
</dbReference>
<proteinExistence type="predicted"/>
<dbReference type="PROSITE" id="PS50995">
    <property type="entry name" value="HTH_MARR_2"/>
    <property type="match status" value="1"/>
</dbReference>
<evidence type="ECO:0000259" key="1">
    <source>
        <dbReference type="PROSITE" id="PS50995"/>
    </source>
</evidence>
<dbReference type="InterPro" id="IPR036388">
    <property type="entry name" value="WH-like_DNA-bd_sf"/>
</dbReference>
<feature type="domain" description="HTH marR-type" evidence="1">
    <location>
        <begin position="1"/>
        <end position="138"/>
    </location>
</feature>
<comment type="caution">
    <text evidence="2">The sequence shown here is derived from an EMBL/GenBank/DDBJ whole genome shotgun (WGS) entry which is preliminary data.</text>
</comment>
<protein>
    <submittedName>
        <fullName evidence="2">MarR family transcriptional regulator</fullName>
    </submittedName>
</protein>
<gene>
    <name evidence="2" type="ORF">E4633_02020</name>
</gene>
<dbReference type="GO" id="GO:0006950">
    <property type="term" value="P:response to stress"/>
    <property type="evidence" value="ECO:0007669"/>
    <property type="project" value="TreeGrafter"/>
</dbReference>
<dbReference type="PANTHER" id="PTHR33164">
    <property type="entry name" value="TRANSCRIPTIONAL REGULATOR, MARR FAMILY"/>
    <property type="match status" value="1"/>
</dbReference>
<organism evidence="2 3">
    <name type="scientific">Geomonas terrae</name>
    <dbReference type="NCBI Taxonomy" id="2562681"/>
    <lineage>
        <taxon>Bacteria</taxon>
        <taxon>Pseudomonadati</taxon>
        <taxon>Thermodesulfobacteriota</taxon>
        <taxon>Desulfuromonadia</taxon>
        <taxon>Geobacterales</taxon>
        <taxon>Geobacteraceae</taxon>
        <taxon>Geomonas</taxon>
    </lineage>
</organism>
<keyword evidence="3" id="KW-1185">Reference proteome</keyword>
<dbReference type="Pfam" id="PF13463">
    <property type="entry name" value="HTH_27"/>
    <property type="match status" value="1"/>
</dbReference>
<dbReference type="InterPro" id="IPR039422">
    <property type="entry name" value="MarR/SlyA-like"/>
</dbReference>
<evidence type="ECO:0000313" key="3">
    <source>
        <dbReference type="Proteomes" id="UP000306416"/>
    </source>
</evidence>
<dbReference type="EMBL" id="SRSC01000001">
    <property type="protein sequence ID" value="TGU74268.1"/>
    <property type="molecule type" value="Genomic_DNA"/>
</dbReference>
<dbReference type="RefSeq" id="WP_135868602.1">
    <property type="nucleotide sequence ID" value="NZ_SRSC01000001.1"/>
</dbReference>
<dbReference type="Gene3D" id="1.10.10.10">
    <property type="entry name" value="Winged helix-like DNA-binding domain superfamily/Winged helix DNA-binding domain"/>
    <property type="match status" value="1"/>
</dbReference>
<dbReference type="AlphaFoldDB" id="A0A4S1CKK2"/>
<reference evidence="2 3" key="1">
    <citation type="submission" date="2019-04" db="EMBL/GenBank/DDBJ databases">
        <title>Geobacter oryzae sp. nov., ferric-reducing bacteria isolated from paddy soil.</title>
        <authorList>
            <person name="Xu Z."/>
            <person name="Masuda Y."/>
            <person name="Itoh H."/>
            <person name="Senoo K."/>
        </authorList>
    </citation>
    <scope>NUCLEOTIDE SEQUENCE [LARGE SCALE GENOMIC DNA]</scope>
    <source>
        <strain evidence="2 3">Red111</strain>
    </source>
</reference>
<dbReference type="PRINTS" id="PR00598">
    <property type="entry name" value="HTHMARR"/>
</dbReference>
<dbReference type="PANTHER" id="PTHR33164:SF57">
    <property type="entry name" value="MARR-FAMILY TRANSCRIPTIONAL REGULATOR"/>
    <property type="match status" value="1"/>
</dbReference>
<name>A0A4S1CKK2_9BACT</name>
<dbReference type="InterPro" id="IPR000835">
    <property type="entry name" value="HTH_MarR-typ"/>
</dbReference>
<dbReference type="SUPFAM" id="SSF46785">
    <property type="entry name" value="Winged helix' DNA-binding domain"/>
    <property type="match status" value="1"/>
</dbReference>